<reference evidence="2 5" key="1">
    <citation type="submission" date="2016-02" db="EMBL/GenBank/DDBJ databases">
        <authorList>
            <person name="Nicholson A.C."/>
            <person name="Humrighouse B.W."/>
            <person name="Loparev V."/>
            <person name="Emery B."/>
            <person name="Graziano J."/>
            <person name="McQuiston J.R."/>
        </authorList>
    </citation>
    <scope>NUCLEOTIDE SEQUENCE [LARGE SCALE GENOMIC DNA]</scope>
    <source>
        <strain evidence="2 5">E6809</strain>
    </source>
</reference>
<evidence type="ECO:0000313" key="3">
    <source>
        <dbReference type="EMBL" id="OPB48957.1"/>
    </source>
</evidence>
<gene>
    <name evidence="2" type="ORF">AYC66_00310</name>
    <name evidence="3" type="ORF">BAY09_02640</name>
    <name evidence="4" type="ORF">NCTC10588_01179</name>
</gene>
<dbReference type="EMBL" id="UFYD01000001">
    <property type="protein sequence ID" value="STC98891.1"/>
    <property type="molecule type" value="Genomic_DNA"/>
</dbReference>
<proteinExistence type="predicted"/>
<reference evidence="4 6" key="3">
    <citation type="submission" date="2018-06" db="EMBL/GenBank/DDBJ databases">
        <authorList>
            <consortium name="Pathogen Informatics"/>
            <person name="Doyle S."/>
        </authorList>
    </citation>
    <scope>NUCLEOTIDE SEQUENCE [LARGE SCALE GENOMIC DNA]</scope>
    <source>
        <strain evidence="4 6">NCTC10588</strain>
    </source>
</reference>
<protein>
    <submittedName>
        <fullName evidence="3">Uncharacterized protein</fullName>
    </submittedName>
</protein>
<evidence type="ECO:0000313" key="6">
    <source>
        <dbReference type="Proteomes" id="UP000254876"/>
    </source>
</evidence>
<name>A0A1T3DUW9_9FLAO</name>
<keyword evidence="1" id="KW-0812">Transmembrane</keyword>
<organism evidence="3">
    <name type="scientific">Elizabethkingia anophelis</name>
    <dbReference type="NCBI Taxonomy" id="1117645"/>
    <lineage>
        <taxon>Bacteria</taxon>
        <taxon>Pseudomonadati</taxon>
        <taxon>Bacteroidota</taxon>
        <taxon>Flavobacteriia</taxon>
        <taxon>Flavobacteriales</taxon>
        <taxon>Weeksellaceae</taxon>
        <taxon>Elizabethkingia</taxon>
    </lineage>
</organism>
<keyword evidence="1" id="KW-0472">Membrane</keyword>
<sequence>MNTELIKQDYLNNKKLNDNELLLLFENILDHILRQNTFDNTLKSFYNYRNYKIIKKMFFERGFCITEELETKIQRVYDIELKLIKKESKISLNLGIFCVIFGAVYYILFQNEFGRAPFLFIVSLICLGGILVFRGISNLSK</sequence>
<dbReference type="EMBL" id="CP014339">
    <property type="protein sequence ID" value="AQX49221.1"/>
    <property type="molecule type" value="Genomic_DNA"/>
</dbReference>
<feature type="transmembrane region" description="Helical" evidence="1">
    <location>
        <begin position="90"/>
        <end position="109"/>
    </location>
</feature>
<dbReference type="Proteomes" id="UP000189738">
    <property type="component" value="Chromosome"/>
</dbReference>
<dbReference type="Proteomes" id="UP000254876">
    <property type="component" value="Unassembled WGS sequence"/>
</dbReference>
<dbReference type="EMBL" id="MAHS01000010">
    <property type="protein sequence ID" value="OPB48957.1"/>
    <property type="molecule type" value="Genomic_DNA"/>
</dbReference>
<accession>A0A1T3DUW9</accession>
<dbReference type="AlphaFoldDB" id="A0A1T3DUW9"/>
<evidence type="ECO:0000256" key="1">
    <source>
        <dbReference type="SAM" id="Phobius"/>
    </source>
</evidence>
<evidence type="ECO:0000313" key="4">
    <source>
        <dbReference type="EMBL" id="STC98891.1"/>
    </source>
</evidence>
<dbReference type="RefSeq" id="WP_061889712.1">
    <property type="nucleotide sequence ID" value="NZ_BQKS01000010.1"/>
</dbReference>
<evidence type="ECO:0000313" key="2">
    <source>
        <dbReference type="EMBL" id="AQX49221.1"/>
    </source>
</evidence>
<feature type="transmembrane region" description="Helical" evidence="1">
    <location>
        <begin position="115"/>
        <end position="136"/>
    </location>
</feature>
<evidence type="ECO:0000313" key="5">
    <source>
        <dbReference type="Proteomes" id="UP000189738"/>
    </source>
</evidence>
<reference evidence="3" key="2">
    <citation type="submission" date="2016-06" db="EMBL/GenBank/DDBJ databases">
        <authorList>
            <person name="Nicholson A.C."/>
        </authorList>
    </citation>
    <scope>NUCLEOTIDE SEQUENCE [LARGE SCALE GENOMIC DNA]</scope>
    <source>
        <strain evidence="3">E6809</strain>
    </source>
</reference>
<keyword evidence="1" id="KW-1133">Transmembrane helix</keyword>